<evidence type="ECO:0000313" key="3">
    <source>
        <dbReference type="Proteomes" id="UP000649617"/>
    </source>
</evidence>
<organism evidence="2 3">
    <name type="scientific">Symbiodinium pilosum</name>
    <name type="common">Dinoflagellate</name>
    <dbReference type="NCBI Taxonomy" id="2952"/>
    <lineage>
        <taxon>Eukaryota</taxon>
        <taxon>Sar</taxon>
        <taxon>Alveolata</taxon>
        <taxon>Dinophyceae</taxon>
        <taxon>Suessiales</taxon>
        <taxon>Symbiodiniaceae</taxon>
        <taxon>Symbiodinium</taxon>
    </lineage>
</organism>
<protein>
    <submittedName>
        <fullName evidence="2">Uncharacterized protein</fullName>
    </submittedName>
</protein>
<feature type="region of interest" description="Disordered" evidence="1">
    <location>
        <begin position="73"/>
        <end position="94"/>
    </location>
</feature>
<gene>
    <name evidence="2" type="ORF">SPIL2461_LOCUS2435</name>
</gene>
<evidence type="ECO:0000256" key="1">
    <source>
        <dbReference type="SAM" id="MobiDB-lite"/>
    </source>
</evidence>
<accession>A0A812JTK2</accession>
<comment type="caution">
    <text evidence="2">The sequence shown here is derived from an EMBL/GenBank/DDBJ whole genome shotgun (WGS) entry which is preliminary data.</text>
</comment>
<proteinExistence type="predicted"/>
<dbReference type="EMBL" id="CAJNIZ010002658">
    <property type="protein sequence ID" value="CAE7213225.1"/>
    <property type="molecule type" value="Genomic_DNA"/>
</dbReference>
<reference evidence="2" key="1">
    <citation type="submission" date="2021-02" db="EMBL/GenBank/DDBJ databases">
        <authorList>
            <person name="Dougan E. K."/>
            <person name="Rhodes N."/>
            <person name="Thang M."/>
            <person name="Chan C."/>
        </authorList>
    </citation>
    <scope>NUCLEOTIDE SEQUENCE</scope>
</reference>
<keyword evidence="3" id="KW-1185">Reference proteome</keyword>
<name>A0A812JTK2_SYMPI</name>
<dbReference type="Proteomes" id="UP000649617">
    <property type="component" value="Unassembled WGS sequence"/>
</dbReference>
<evidence type="ECO:0000313" key="2">
    <source>
        <dbReference type="EMBL" id="CAE7213225.1"/>
    </source>
</evidence>
<feature type="compositionally biased region" description="Basic and acidic residues" evidence="1">
    <location>
        <begin position="73"/>
        <end position="91"/>
    </location>
</feature>
<sequence>MKIQESKVESKLAQSEFSADLTLELSVFADQVLKLERHTKHPEKRKTLSGFRRLSGFATSHAGWLFLTGTARRTDRASDAEPEPTRVHPESSLRCQSLSGCHRLPSFSTSSAGMLFTMRRQTRLTSSADRQDLVLGN</sequence>
<dbReference type="AlphaFoldDB" id="A0A812JTK2"/>